<feature type="chain" id="PRO_5013580556" evidence="1">
    <location>
        <begin position="27"/>
        <end position="259"/>
    </location>
</feature>
<reference evidence="2 3" key="1">
    <citation type="submission" date="2017-10" db="EMBL/GenBank/DDBJ databases">
        <title>Massilia psychrophilum sp. nov., a novel purple-pigmented bacterium isolated from Tianshan glacier, Xinjiang Municipality, China.</title>
        <authorList>
            <person name="Wang H."/>
        </authorList>
    </citation>
    <scope>NUCLEOTIDE SEQUENCE [LARGE SCALE GENOMIC DNA]</scope>
    <source>
        <strain evidence="2 3">JCM 30813</strain>
    </source>
</reference>
<dbReference type="EMBL" id="PDOB01000019">
    <property type="protein sequence ID" value="PIL39381.1"/>
    <property type="molecule type" value="Genomic_DNA"/>
</dbReference>
<dbReference type="OrthoDB" id="212300at2"/>
<dbReference type="PANTHER" id="PTHR43019:SF64">
    <property type="entry name" value="OS07G0666400 PROTEIN"/>
    <property type="match status" value="1"/>
</dbReference>
<dbReference type="InterPro" id="IPR043504">
    <property type="entry name" value="Peptidase_S1_PA_chymotrypsin"/>
</dbReference>
<evidence type="ECO:0000256" key="1">
    <source>
        <dbReference type="SAM" id="SignalP"/>
    </source>
</evidence>
<dbReference type="Proteomes" id="UP000228593">
    <property type="component" value="Unassembled WGS sequence"/>
</dbReference>
<keyword evidence="2" id="KW-0378">Hydrolase</keyword>
<dbReference type="AlphaFoldDB" id="A0A2G8T035"/>
<accession>A0A2G8T035</accession>
<dbReference type="SUPFAM" id="SSF50494">
    <property type="entry name" value="Trypsin-like serine proteases"/>
    <property type="match status" value="1"/>
</dbReference>
<dbReference type="PANTHER" id="PTHR43019">
    <property type="entry name" value="SERINE ENDOPROTEASE DEGS"/>
    <property type="match status" value="1"/>
</dbReference>
<dbReference type="GO" id="GO:0006508">
    <property type="term" value="P:proteolysis"/>
    <property type="evidence" value="ECO:0007669"/>
    <property type="project" value="UniProtKB-KW"/>
</dbReference>
<name>A0A2G8T035_9BURK</name>
<evidence type="ECO:0000313" key="3">
    <source>
        <dbReference type="Proteomes" id="UP000228593"/>
    </source>
</evidence>
<gene>
    <name evidence="2" type="ORF">CR103_12925</name>
</gene>
<dbReference type="Gene3D" id="2.40.10.10">
    <property type="entry name" value="Trypsin-like serine proteases"/>
    <property type="match status" value="2"/>
</dbReference>
<keyword evidence="2" id="KW-0645">Protease</keyword>
<dbReference type="Pfam" id="PF13365">
    <property type="entry name" value="Trypsin_2"/>
    <property type="match status" value="1"/>
</dbReference>
<sequence length="259" mass="27095">MHIFQSRAARALALSAACLFSIPLQAGELVRIVAAVKQSVVGVGTTLATRSPATVFNGTGFVVGDGLSVITNAHVVPQQLDTEKRETLGVVIARGADIEFRPAVLIALDQTHDLAHLRISGAPLPAMKLGNSGSAAEGQELAFTGFPLGMVLGLHPATHRALLAAITPIVMPSINSRKLDVRAIAQLQRTPFAIFQLDGTAYPGNSGSPVYDPATGAVLAVINQTLVRGLKENAITNPSGIAYAIPVRYVSELLQQKSP</sequence>
<proteinExistence type="predicted"/>
<keyword evidence="3" id="KW-1185">Reference proteome</keyword>
<dbReference type="InterPro" id="IPR009003">
    <property type="entry name" value="Peptidase_S1_PA"/>
</dbReference>
<comment type="caution">
    <text evidence="2">The sequence shown here is derived from an EMBL/GenBank/DDBJ whole genome shotgun (WGS) entry which is preliminary data.</text>
</comment>
<evidence type="ECO:0000313" key="2">
    <source>
        <dbReference type="EMBL" id="PIL39381.1"/>
    </source>
</evidence>
<feature type="signal peptide" evidence="1">
    <location>
        <begin position="1"/>
        <end position="26"/>
    </location>
</feature>
<keyword evidence="1" id="KW-0732">Signal</keyword>
<organism evidence="2 3">
    <name type="scientific">Massilia psychrophila</name>
    <dbReference type="NCBI Taxonomy" id="1603353"/>
    <lineage>
        <taxon>Bacteria</taxon>
        <taxon>Pseudomonadati</taxon>
        <taxon>Pseudomonadota</taxon>
        <taxon>Betaproteobacteria</taxon>
        <taxon>Burkholderiales</taxon>
        <taxon>Oxalobacteraceae</taxon>
        <taxon>Telluria group</taxon>
        <taxon>Massilia</taxon>
    </lineage>
</organism>
<protein>
    <submittedName>
        <fullName evidence="2">Serine protease</fullName>
    </submittedName>
</protein>
<dbReference type="RefSeq" id="WP_099916404.1">
    <property type="nucleotide sequence ID" value="NZ_BMHS01000024.1"/>
</dbReference>
<dbReference type="GO" id="GO:0008233">
    <property type="term" value="F:peptidase activity"/>
    <property type="evidence" value="ECO:0007669"/>
    <property type="project" value="UniProtKB-KW"/>
</dbReference>